<feature type="compositionally biased region" description="Basic and acidic residues" evidence="3">
    <location>
        <begin position="696"/>
        <end position="708"/>
    </location>
</feature>
<dbReference type="PANTHER" id="PTHR46196">
    <property type="entry name" value="TRANSCRIPTION FACTOR BHLH155-LIKE ISOFORM X1-RELATED"/>
    <property type="match status" value="1"/>
</dbReference>
<dbReference type="GO" id="GO:0046983">
    <property type="term" value="F:protein dimerization activity"/>
    <property type="evidence" value="ECO:0007669"/>
    <property type="project" value="InterPro"/>
</dbReference>
<dbReference type="EnsemblPlants" id="ONIVA11G03770.1">
    <property type="protein sequence ID" value="ONIVA11G03770.1"/>
    <property type="gene ID" value="ONIVA11G03770"/>
</dbReference>
<dbReference type="Pfam" id="PF14215">
    <property type="entry name" value="bHLH-MYC_N"/>
    <property type="match status" value="1"/>
</dbReference>
<evidence type="ECO:0000313" key="6">
    <source>
        <dbReference type="Proteomes" id="UP000006591"/>
    </source>
</evidence>
<dbReference type="AlphaFoldDB" id="A0A0E0IYH5"/>
<organism evidence="5">
    <name type="scientific">Oryza nivara</name>
    <name type="common">Indian wild rice</name>
    <name type="synonym">Oryza sativa f. spontanea</name>
    <dbReference type="NCBI Taxonomy" id="4536"/>
    <lineage>
        <taxon>Eukaryota</taxon>
        <taxon>Viridiplantae</taxon>
        <taxon>Streptophyta</taxon>
        <taxon>Embryophyta</taxon>
        <taxon>Tracheophyta</taxon>
        <taxon>Spermatophyta</taxon>
        <taxon>Magnoliopsida</taxon>
        <taxon>Liliopsida</taxon>
        <taxon>Poales</taxon>
        <taxon>Poaceae</taxon>
        <taxon>BOP clade</taxon>
        <taxon>Oryzoideae</taxon>
        <taxon>Oryzeae</taxon>
        <taxon>Oryzinae</taxon>
        <taxon>Oryza</taxon>
    </lineage>
</organism>
<feature type="compositionally biased region" description="Low complexity" evidence="3">
    <location>
        <begin position="175"/>
        <end position="189"/>
    </location>
</feature>
<dbReference type="Proteomes" id="UP000006591">
    <property type="component" value="Chromosome 11"/>
</dbReference>
<name>A0A0E0IYH5_ORYNI</name>
<feature type="compositionally biased region" description="Polar residues" evidence="3">
    <location>
        <begin position="674"/>
        <end position="683"/>
    </location>
</feature>
<keyword evidence="2" id="KW-0804">Transcription</keyword>
<dbReference type="InterPro" id="IPR011598">
    <property type="entry name" value="bHLH_dom"/>
</dbReference>
<evidence type="ECO:0000256" key="3">
    <source>
        <dbReference type="SAM" id="MobiDB-lite"/>
    </source>
</evidence>
<dbReference type="STRING" id="4536.A0A0E0IYH5"/>
<dbReference type="InterPro" id="IPR043561">
    <property type="entry name" value="LHW-like"/>
</dbReference>
<reference evidence="5" key="2">
    <citation type="submission" date="2018-04" db="EMBL/GenBank/DDBJ databases">
        <title>OnivRS2 (Oryza nivara Reference Sequence Version 2).</title>
        <authorList>
            <person name="Zhang J."/>
            <person name="Kudrna D."/>
            <person name="Lee S."/>
            <person name="Talag J."/>
            <person name="Rajasekar S."/>
            <person name="Welchert J."/>
            <person name="Hsing Y.-I."/>
            <person name="Wing R.A."/>
        </authorList>
    </citation>
    <scope>NUCLEOTIDE SEQUENCE [LARGE SCALE GENOMIC DNA]</scope>
    <source>
        <strain evidence="5">SL10</strain>
    </source>
</reference>
<protein>
    <recommendedName>
        <fullName evidence="4">BHLH domain-containing protein</fullName>
    </recommendedName>
</protein>
<dbReference type="OMA" id="GHCERTS"/>
<keyword evidence="6" id="KW-1185">Reference proteome</keyword>
<proteinExistence type="predicted"/>
<feature type="domain" description="BHLH" evidence="4">
    <location>
        <begin position="695"/>
        <end position="744"/>
    </location>
</feature>
<sequence>MAVGDALRRLCEEVGWSYAVFWKAIGAADPVHLVWEDGYCGHASCPAGSDPSEALPTDVGCAAAADTMTMCSLVNKVMASQVHVVGEGTVGRAAFTGNHQWIIHGTANDHGIPSEVAAEMSYQFRVGIQTIAIIPVLPRGVLQLGSTGVVLENKSFMTHAKKLCSQLNNRSSMAVSSSVKNSSSQQGRSRPLHGASNVQSTENRSKLFSQFPVTCEQYNHPDTMAVSGSSTSLNACMNGSLLKIAQLNGQAVREHIVYSKPDVRFIQQVYRDGQLGSNAQSIAMSSDLISSSLRSVQKQPLLMNNISQLEYGDGAETSADLRKNVLLKPPVCLDPFIHDRNINISHGITEVSNVINDHGNFDFLSGGARVVRANLCTSATSQVLDRRSHSVSGMLLHREPIVSCEVPQSSEFSTKMGSLERGSFQISSAPSSESDVQISNGLNTSISRENQLSVSNHICQDQKINGVNDLSATLSTERMNNMDGCKPPGLSLERTSPLFMEQSVENDLFDILGPQFHHLCHNAGADLVPWTDAKPESSDRDVPESSIHADSAPLFSSRDNELYSGIFSLTDTDQLLDAVISNVNPAGKQSSDDSASCKTSLTDIPATSYLCSKEMKQCGSSGVPSVLIKNESAQFIKQPCLAENAEDGCLSQNNGMHKSQIRLWIESGQSMKCESASTSNSKGLDTPSKANRKRSRPGESPKPRPKDRQLIQDRIKELREMVPNGAKCSIDALLEKTVKHMLFLQSVTKHADKLKDSTESKILGSENGPVWKDYFEGGATWAFDVGSQSMTCPIIVEDLDRPRQMLVEMICEDRGIFLEIADFIKGLGLTILRGAMEARKSKIWARFTVEANRDVTRMEIFLSLVRLLEPNCDSSGAAENANNVNMPLGLVHQPVIPATGRIQ</sequence>
<reference evidence="5" key="1">
    <citation type="submission" date="2015-04" db="UniProtKB">
        <authorList>
            <consortium name="EnsemblPlants"/>
        </authorList>
    </citation>
    <scope>IDENTIFICATION</scope>
    <source>
        <strain evidence="5">SL10</strain>
    </source>
</reference>
<evidence type="ECO:0000259" key="4">
    <source>
        <dbReference type="PROSITE" id="PS50888"/>
    </source>
</evidence>
<accession>A0A0E0IYH5</accession>
<dbReference type="Gramene" id="ONIVA11G03770.1">
    <property type="protein sequence ID" value="ONIVA11G03770.1"/>
    <property type="gene ID" value="ONIVA11G03770"/>
</dbReference>
<dbReference type="eggNOG" id="ENOG502QSGF">
    <property type="taxonomic scope" value="Eukaryota"/>
</dbReference>
<dbReference type="PANTHER" id="PTHR46196:SF23">
    <property type="entry name" value="BHLH DOMAIN-CONTAINING PROTEIN"/>
    <property type="match status" value="1"/>
</dbReference>
<dbReference type="PROSITE" id="PS50888">
    <property type="entry name" value="BHLH"/>
    <property type="match status" value="1"/>
</dbReference>
<keyword evidence="1" id="KW-0805">Transcription regulation</keyword>
<dbReference type="Pfam" id="PF23176">
    <property type="entry name" value="bHLH_LHW"/>
    <property type="match status" value="1"/>
</dbReference>
<dbReference type="GO" id="GO:0003700">
    <property type="term" value="F:DNA-binding transcription factor activity"/>
    <property type="evidence" value="ECO:0007669"/>
    <property type="project" value="InterPro"/>
</dbReference>
<evidence type="ECO:0000256" key="1">
    <source>
        <dbReference type="ARBA" id="ARBA00023015"/>
    </source>
</evidence>
<dbReference type="HOGENOM" id="CLU_013463_1_0_1"/>
<feature type="region of interest" description="Disordered" evidence="3">
    <location>
        <begin position="175"/>
        <end position="203"/>
    </location>
</feature>
<dbReference type="CDD" id="cd18915">
    <property type="entry name" value="bHLH_AtLHW_like"/>
    <property type="match status" value="1"/>
</dbReference>
<evidence type="ECO:0000313" key="5">
    <source>
        <dbReference type="EnsemblPlants" id="ONIVA11G03770.1"/>
    </source>
</evidence>
<evidence type="ECO:0000256" key="2">
    <source>
        <dbReference type="ARBA" id="ARBA00023163"/>
    </source>
</evidence>
<feature type="region of interest" description="Disordered" evidence="3">
    <location>
        <begin position="674"/>
        <end position="708"/>
    </location>
</feature>
<dbReference type="InterPro" id="IPR025610">
    <property type="entry name" value="MYC/MYB_N"/>
</dbReference>